<evidence type="ECO:0000313" key="1">
    <source>
        <dbReference type="EMBL" id="BAI83220.1"/>
    </source>
</evidence>
<evidence type="ECO:0000313" key="2">
    <source>
        <dbReference type="Proteomes" id="UP000007649"/>
    </source>
</evidence>
<gene>
    <name evidence="1" type="primary">ar1_213</name>
    <name evidence="1" type="ORF">AR1_213</name>
</gene>
<name>D4ZA08_BPAR1</name>
<reference evidence="1 2" key="3">
    <citation type="journal article" date="2000" name="J. Bacteriol.">
        <title>Characterization of the distal tail fiber locus and determination of the receptor for phage AR1, which specifically infects Escherichia coli O157:H7.</title>
        <authorList>
            <person name="Yu S.L."/>
            <person name="Ko K.L."/>
            <person name="Chen C.S."/>
            <person name="Chang Y.C."/>
            <person name="Syu W.J."/>
        </authorList>
    </citation>
    <scope>NUCLEOTIDE SEQUENCE [LARGE SCALE GENOMIC DNA]</scope>
    <source>
        <strain evidence="1 2">AR1</strain>
    </source>
</reference>
<protein>
    <submittedName>
        <fullName evidence="1">Uncharacterized protein</fullName>
    </submittedName>
</protein>
<dbReference type="EMBL" id="AP011113">
    <property type="protein sequence ID" value="BAI83220.1"/>
    <property type="molecule type" value="Genomic_DNA"/>
</dbReference>
<reference evidence="1 2" key="5">
    <citation type="journal article" date="2002" name="J. Microbiol. Immunol. Infect.">
        <title>Analysis of the baseplate region of phage AR1 that specifically infects Escherichia coli O157:H7.</title>
        <authorList>
            <person name="Liao C.P."/>
            <person name="Syu W.J."/>
        </authorList>
    </citation>
    <scope>NUCLEOTIDE SEQUENCE [LARGE SCALE GENOMIC DNA]</scope>
    <source>
        <strain evidence="1 2">AR1</strain>
    </source>
</reference>
<accession>D4ZA08</accession>
<keyword evidence="2" id="KW-1185">Reference proteome</keyword>
<proteinExistence type="predicted"/>
<organism evidence="1 2">
    <name type="scientific">Escherichia phage AR1</name>
    <name type="common">Bacteriophage AR1</name>
    <dbReference type="NCBI Taxonomy" id="66711"/>
    <lineage>
        <taxon>Viruses</taxon>
        <taxon>Duplodnaviria</taxon>
        <taxon>Heunggongvirae</taxon>
        <taxon>Uroviricota</taxon>
        <taxon>Caudoviricetes</taxon>
        <taxon>Pantevenvirales</taxon>
        <taxon>Straboviridae</taxon>
        <taxon>Tevenvirinae</taxon>
        <taxon>Tequatrovirus</taxon>
        <taxon>Tequatrovirus ar1</taxon>
    </lineage>
</organism>
<reference evidence="1 2" key="6">
    <citation type="journal article" date="2003" name="Appl. Environ. Microbiol.">
        <title>Morphological, host range, and genetic characterization of two coliphages.</title>
        <authorList>
            <person name="Goodridge L."/>
            <person name="Gallaccio A."/>
            <person name="Griffiths M.W."/>
        </authorList>
    </citation>
    <scope>NUCLEOTIDE SEQUENCE [LARGE SCALE GENOMIC DNA]</scope>
    <source>
        <strain evidence="1 2">AR1</strain>
    </source>
</reference>
<dbReference type="KEGG" id="vg:26041936"/>
<dbReference type="RefSeq" id="YP_009168023.1">
    <property type="nucleotide sequence ID" value="NC_027983.1"/>
</dbReference>
<reference evidence="1 2" key="2">
    <citation type="journal article" date="1998" name="J. Biomed. Sci.">
        <title>Characterization of a phage specific to hemorrhagic Escherichia coli O157:H7 and disclosure of variations in host outer membrane protein ompC.</title>
        <authorList>
            <person name="Yu S.L."/>
            <person name="Ding H.C."/>
            <person name="Seah J.N."/>
            <person name="Wu K.M."/>
            <person name="Chang Y.C."/>
            <person name="Chang K.S."/>
            <person name="Tam M.F."/>
            <person name="Syu W.J."/>
        </authorList>
    </citation>
    <scope>NUCLEOTIDE SEQUENCE [LARGE SCALE GENOMIC DNA]</scope>
    <source>
        <strain evidence="1 2">AR1</strain>
    </source>
</reference>
<reference evidence="1 2" key="4">
    <citation type="journal article" date="2002" name="J. Food Prot.">
        <title>A conductance method for the identification of Escherichia coli O157:H7 using bacteriophage AR1.</title>
        <authorList>
            <person name="Chang T.C."/>
            <person name="Ding H.C."/>
            <person name="Chen S.W."/>
        </authorList>
    </citation>
    <scope>NUCLEOTIDE SEQUENCE [LARGE SCALE GENOMIC DNA]</scope>
    <source>
        <strain evidence="1 2">AR1</strain>
    </source>
</reference>
<reference evidence="1 2" key="1">
    <citation type="journal article" date="1990" name="J. Food Prot.">
        <title>Isolation and characterization of a coliphage specific for Escherichia coli 0157:H7.</title>
        <authorList>
            <person name="Ronner A.B."/>
            <person name="Cliver D.O."/>
        </authorList>
    </citation>
    <scope>NUCLEOTIDE SEQUENCE [LARGE SCALE GENOMIC DNA]</scope>
    <source>
        <strain evidence="1 2">AR1</strain>
    </source>
</reference>
<dbReference type="Proteomes" id="UP000007649">
    <property type="component" value="Segment"/>
</dbReference>
<sequence length="80" mass="9431">MFPKANSINRTCNTIRNIFTFKIDVVHFYSPRCLIAVQVYNIISCTKVNNYFTTFQCFMSSLPTFFIFSIKRSARWRAVT</sequence>
<reference evidence="1 2" key="7">
    <citation type="journal article" date="2011" name="J. Virol.">
        <title>T4-Like genome organization of the Escherichia coli O157:H7 lytic phage AR1.</title>
        <authorList>
            <person name="Liao W.-C."/>
            <person name="Ng W.V."/>
            <person name="Lin I.-H."/>
            <person name="Syu W.-J."/>
            <person name="Liu T.-T."/>
            <person name="Chang C.-H."/>
        </authorList>
    </citation>
    <scope>NUCLEOTIDE SEQUENCE [LARGE SCALE GENOMIC DNA]</scope>
    <source>
        <strain evidence="1 2">AR1</strain>
    </source>
</reference>
<dbReference type="GeneID" id="26041936"/>
<organismHost>
    <name type="scientific">Escherichia coli O157:H7</name>
    <dbReference type="NCBI Taxonomy" id="83334"/>
</organismHost>